<accession>A0ABQ9G0N5</accession>
<evidence type="ECO:0000256" key="1">
    <source>
        <dbReference type="SAM" id="MobiDB-lite"/>
    </source>
</evidence>
<protein>
    <submittedName>
        <fullName evidence="2">Uncharacterized protein</fullName>
    </submittedName>
</protein>
<evidence type="ECO:0000313" key="3">
    <source>
        <dbReference type="Proteomes" id="UP001159363"/>
    </source>
</evidence>
<feature type="region of interest" description="Disordered" evidence="1">
    <location>
        <begin position="702"/>
        <end position="757"/>
    </location>
</feature>
<proteinExistence type="predicted"/>
<evidence type="ECO:0000313" key="2">
    <source>
        <dbReference type="EMBL" id="KAJ8866050.1"/>
    </source>
</evidence>
<name>A0ABQ9G0N5_9NEOP</name>
<dbReference type="EMBL" id="JARBHB010000017">
    <property type="protein sequence ID" value="KAJ8866050.1"/>
    <property type="molecule type" value="Genomic_DNA"/>
</dbReference>
<comment type="caution">
    <text evidence="2">The sequence shown here is derived from an EMBL/GenBank/DDBJ whole genome shotgun (WGS) entry which is preliminary data.</text>
</comment>
<keyword evidence="3" id="KW-1185">Reference proteome</keyword>
<gene>
    <name evidence="2" type="ORF">PR048_033574</name>
</gene>
<reference evidence="2 3" key="1">
    <citation type="submission" date="2023-02" db="EMBL/GenBank/DDBJ databases">
        <title>LHISI_Scaffold_Assembly.</title>
        <authorList>
            <person name="Stuart O.P."/>
            <person name="Cleave R."/>
            <person name="Magrath M.J.L."/>
            <person name="Mikheyev A.S."/>
        </authorList>
    </citation>
    <scope>NUCLEOTIDE SEQUENCE [LARGE SCALE GENOMIC DNA]</scope>
    <source>
        <strain evidence="2">Daus_M_001</strain>
        <tissue evidence="2">Leg muscle</tissue>
    </source>
</reference>
<organism evidence="2 3">
    <name type="scientific">Dryococelus australis</name>
    <dbReference type="NCBI Taxonomy" id="614101"/>
    <lineage>
        <taxon>Eukaryota</taxon>
        <taxon>Metazoa</taxon>
        <taxon>Ecdysozoa</taxon>
        <taxon>Arthropoda</taxon>
        <taxon>Hexapoda</taxon>
        <taxon>Insecta</taxon>
        <taxon>Pterygota</taxon>
        <taxon>Neoptera</taxon>
        <taxon>Polyneoptera</taxon>
        <taxon>Phasmatodea</taxon>
        <taxon>Verophasmatodea</taxon>
        <taxon>Anareolatae</taxon>
        <taxon>Phasmatidae</taxon>
        <taxon>Eurycanthinae</taxon>
        <taxon>Dryococelus</taxon>
    </lineage>
</organism>
<dbReference type="Proteomes" id="UP001159363">
    <property type="component" value="Chromosome 16"/>
</dbReference>
<sequence length="859" mass="95784">MVRGGLRRARCAGSCGMLRRFCVLRHVHDWPLVGLVLHSSRDWRNCDNDFLCNLGYHQGGRACAQEERENGPYIFSKSSASLTQGGITNPNIPRVSSGDLAIMIAAARSRSVVAKLQPRYRLFTIKSIPTNKRRNVIPIAASHRGNEAANKYVYEALWSLACTSLNSRIFPVYPLEARGCRLGRQGLSTRLLTVELFERESYVPGVDCSHVLAVVSGCRPCLCRVIFALPPPPPSALFLSPPLSCRILEARPRLTELPRPCIFRENIYAHAILQYPTSITTTVVGHRECWCRSLGAGTSAQAAISVSAILDFVLSKSLGTPEFHEKISADARFEYPTGIPAVSFCSFCWKIFSYLTGQLDWGMILGHGTLGRRAVTSEGHVHQPAVGRPRTSYCGLDLSGLLRLYLRLGHGAPCRPAFARLARGRVLSSTALVEGGVILVRGNSCARVPFRRGRMPSLADRRRASFCGARLLPRVPSAALPLLDGTPTFSFYRRLAFSRRRQVHARGSAGRWRQCALAHSRWWCVWIIHPSALLGTPVELSHVSTKEYSREHPFAQPGESTASRSLVLSLWELRQPLSLSRFYSDVRQTADDKRRGHHARQLKPSPAAYVVCFSSDDAFQCCEARGTSNQQGRPQRSRRLSLFEDKLGRVEDLWRVHNQGPCRHESDEALGVRVSVARIAPSLPDLGTRRYIGPLIPRSGVRLEQRRNARGWGNGRRPRKPADQQHRPGTTPPGIKPGSPGWEASSLTTTPPRPIRTVHTARIAHRTLSRDWHVAEASQRRSETRNCAPSSLFTGFACNFLNLLEPVSRFPGKMVGRRHEPPVIFCKLRKKAGCDAVTRHRQLKRIGYYKPVNCVYCTI</sequence>